<proteinExistence type="predicted"/>
<evidence type="ECO:0000313" key="3">
    <source>
        <dbReference type="Proteomes" id="UP000034562"/>
    </source>
</evidence>
<keyword evidence="1" id="KW-1133">Transmembrane helix</keyword>
<dbReference type="AlphaFoldDB" id="A0A0G0W2X9"/>
<gene>
    <name evidence="2" type="ORF">UU12_C0041G0013</name>
</gene>
<evidence type="ECO:0000256" key="1">
    <source>
        <dbReference type="SAM" id="Phobius"/>
    </source>
</evidence>
<dbReference type="STRING" id="1618563.UU12_C0041G0013"/>
<organism evidence="2 3">
    <name type="scientific">Candidatus Woesebacteria bacterium GW2011_GWA2_40_7b</name>
    <dbReference type="NCBI Taxonomy" id="1618563"/>
    <lineage>
        <taxon>Bacteria</taxon>
        <taxon>Candidatus Woeseibacteriota</taxon>
    </lineage>
</organism>
<keyword evidence="1" id="KW-0812">Transmembrane</keyword>
<keyword evidence="1" id="KW-0472">Membrane</keyword>
<protein>
    <submittedName>
        <fullName evidence="2">Uncharacterized protein</fullName>
    </submittedName>
</protein>
<reference evidence="2 3" key="1">
    <citation type="journal article" date="2015" name="Nature">
        <title>rRNA introns, odd ribosomes, and small enigmatic genomes across a large radiation of phyla.</title>
        <authorList>
            <person name="Brown C.T."/>
            <person name="Hug L.A."/>
            <person name="Thomas B.C."/>
            <person name="Sharon I."/>
            <person name="Castelle C.J."/>
            <person name="Singh A."/>
            <person name="Wilkins M.J."/>
            <person name="Williams K.H."/>
            <person name="Banfield J.F."/>
        </authorList>
    </citation>
    <scope>NUCLEOTIDE SEQUENCE [LARGE SCALE GENOMIC DNA]</scope>
</reference>
<accession>A0A0G0W2X9</accession>
<sequence length="82" mass="9328">MFALYCFLVSWQPPEAHVKGESKSSESYVASELRSPKMANNMAQDTLVRNNKKDIVRSLLIVGLILILELVLYLAWIKFVLS</sequence>
<name>A0A0G0W2X9_9BACT</name>
<evidence type="ECO:0000313" key="2">
    <source>
        <dbReference type="EMBL" id="KKR69612.1"/>
    </source>
</evidence>
<feature type="transmembrane region" description="Helical" evidence="1">
    <location>
        <begin position="59"/>
        <end position="81"/>
    </location>
</feature>
<comment type="caution">
    <text evidence="2">The sequence shown here is derived from an EMBL/GenBank/DDBJ whole genome shotgun (WGS) entry which is preliminary data.</text>
</comment>
<dbReference type="Proteomes" id="UP000034562">
    <property type="component" value="Unassembled WGS sequence"/>
</dbReference>
<dbReference type="EMBL" id="LBZK01000041">
    <property type="protein sequence ID" value="KKR69612.1"/>
    <property type="molecule type" value="Genomic_DNA"/>
</dbReference>